<evidence type="ECO:0000313" key="8">
    <source>
        <dbReference type="Proteomes" id="UP000578449"/>
    </source>
</evidence>
<dbReference type="Pfam" id="PF02653">
    <property type="entry name" value="BPD_transp_2"/>
    <property type="match status" value="1"/>
</dbReference>
<dbReference type="GO" id="GO:0015658">
    <property type="term" value="F:branched-chain amino acid transmembrane transporter activity"/>
    <property type="evidence" value="ECO:0007669"/>
    <property type="project" value="InterPro"/>
</dbReference>
<keyword evidence="3 6" id="KW-0812">Transmembrane</keyword>
<evidence type="ECO:0000256" key="2">
    <source>
        <dbReference type="ARBA" id="ARBA00022475"/>
    </source>
</evidence>
<evidence type="ECO:0000313" key="7">
    <source>
        <dbReference type="EMBL" id="MBB5137851.1"/>
    </source>
</evidence>
<feature type="transmembrane region" description="Helical" evidence="6">
    <location>
        <begin position="245"/>
        <end position="275"/>
    </location>
</feature>
<proteinExistence type="predicted"/>
<evidence type="ECO:0000256" key="6">
    <source>
        <dbReference type="SAM" id="Phobius"/>
    </source>
</evidence>
<keyword evidence="5 6" id="KW-0472">Membrane</keyword>
<reference evidence="7 8" key="1">
    <citation type="submission" date="2020-08" db="EMBL/GenBank/DDBJ databases">
        <title>Genomic Encyclopedia of Type Strains, Phase IV (KMG-IV): sequencing the most valuable type-strain genomes for metagenomic binning, comparative biology and taxonomic classification.</title>
        <authorList>
            <person name="Goeker M."/>
        </authorList>
    </citation>
    <scope>NUCLEOTIDE SEQUENCE [LARGE SCALE GENOMIC DNA]</scope>
    <source>
        <strain evidence="7 8">DSM 45615</strain>
    </source>
</reference>
<feature type="transmembrane region" description="Helical" evidence="6">
    <location>
        <begin position="66"/>
        <end position="85"/>
    </location>
</feature>
<organism evidence="7 8">
    <name type="scientific">Thermocatellispora tengchongensis</name>
    <dbReference type="NCBI Taxonomy" id="1073253"/>
    <lineage>
        <taxon>Bacteria</taxon>
        <taxon>Bacillati</taxon>
        <taxon>Actinomycetota</taxon>
        <taxon>Actinomycetes</taxon>
        <taxon>Streptosporangiales</taxon>
        <taxon>Streptosporangiaceae</taxon>
        <taxon>Thermocatellispora</taxon>
    </lineage>
</organism>
<keyword evidence="4 6" id="KW-1133">Transmembrane helix</keyword>
<dbReference type="InterPro" id="IPR043428">
    <property type="entry name" value="LivM-like"/>
</dbReference>
<feature type="transmembrane region" description="Helical" evidence="6">
    <location>
        <begin position="91"/>
        <end position="114"/>
    </location>
</feature>
<protein>
    <submittedName>
        <fullName evidence="7">Branched-chain amino acid transport system permease protein</fullName>
    </submittedName>
</protein>
<dbReference type="PANTHER" id="PTHR30482:SF17">
    <property type="entry name" value="ABC TRANSPORTER ATP-BINDING PROTEIN"/>
    <property type="match status" value="1"/>
</dbReference>
<feature type="transmembrane region" description="Helical" evidence="6">
    <location>
        <begin position="282"/>
        <end position="301"/>
    </location>
</feature>
<dbReference type="EMBL" id="JACHGN010000020">
    <property type="protein sequence ID" value="MBB5137851.1"/>
    <property type="molecule type" value="Genomic_DNA"/>
</dbReference>
<dbReference type="Proteomes" id="UP000578449">
    <property type="component" value="Unassembled WGS sequence"/>
</dbReference>
<feature type="transmembrane region" description="Helical" evidence="6">
    <location>
        <begin position="211"/>
        <end position="233"/>
    </location>
</feature>
<dbReference type="InterPro" id="IPR001851">
    <property type="entry name" value="ABC_transp_permease"/>
</dbReference>
<comment type="subcellular location">
    <subcellularLocation>
        <location evidence="1">Cell membrane</location>
        <topology evidence="1">Multi-pass membrane protein</topology>
    </subcellularLocation>
</comment>
<evidence type="ECO:0000256" key="5">
    <source>
        <dbReference type="ARBA" id="ARBA00023136"/>
    </source>
</evidence>
<feature type="transmembrane region" description="Helical" evidence="6">
    <location>
        <begin position="121"/>
        <end position="140"/>
    </location>
</feature>
<keyword evidence="8" id="KW-1185">Reference proteome</keyword>
<accession>A0A840PJ59</accession>
<dbReference type="AlphaFoldDB" id="A0A840PJ59"/>
<dbReference type="PANTHER" id="PTHR30482">
    <property type="entry name" value="HIGH-AFFINITY BRANCHED-CHAIN AMINO ACID TRANSPORT SYSTEM PERMEASE"/>
    <property type="match status" value="1"/>
</dbReference>
<evidence type="ECO:0000256" key="1">
    <source>
        <dbReference type="ARBA" id="ARBA00004651"/>
    </source>
</evidence>
<comment type="caution">
    <text evidence="7">The sequence shown here is derived from an EMBL/GenBank/DDBJ whole genome shotgun (WGS) entry which is preliminary data.</text>
</comment>
<dbReference type="GO" id="GO:0005886">
    <property type="term" value="C:plasma membrane"/>
    <property type="evidence" value="ECO:0007669"/>
    <property type="project" value="UniProtKB-SubCell"/>
</dbReference>
<keyword evidence="2" id="KW-1003">Cell membrane</keyword>
<dbReference type="CDD" id="cd06581">
    <property type="entry name" value="TM_PBP1_LivM_like"/>
    <property type="match status" value="1"/>
</dbReference>
<sequence length="324" mass="33243">MTIPLRTPDGRWRLWPGLALIAALAAGAAAASGALGRYELNVLTTMLCYLVLAQAWNILAGYGGLISLGVSAFAGGGAYCVALLASHTGAGLPLTLGAAPLLGALAALALSVPLLRLRGDYFTIGTLAAALALQAWVYNWDFAGGSVGLSVPIARSPDLAQTYLLACGAATLAVGAAYWTAYSTFGMRLRAVRDNEEAAAGLGVPTVRYRLAAFVLCGALSGLAGGLIAYQQIAFEPGGMLGPGWSINALLMCVVGGVGTVAGPVVGTLVVYYLLTTLLAGYDAVSLVVEGLLLVLIVRFAPQGIWPLATRYAGTLLVRMRRTA</sequence>
<gene>
    <name evidence="7" type="ORF">HNP84_007604</name>
</gene>
<feature type="transmembrane region" description="Helical" evidence="6">
    <location>
        <begin position="160"/>
        <end position="181"/>
    </location>
</feature>
<name>A0A840PJ59_9ACTN</name>
<dbReference type="RefSeq" id="WP_185054738.1">
    <property type="nucleotide sequence ID" value="NZ_BAABIX010000002.1"/>
</dbReference>
<evidence type="ECO:0000256" key="4">
    <source>
        <dbReference type="ARBA" id="ARBA00022989"/>
    </source>
</evidence>
<evidence type="ECO:0000256" key="3">
    <source>
        <dbReference type="ARBA" id="ARBA00022692"/>
    </source>
</evidence>